<dbReference type="AlphaFoldDB" id="A0A2G5B1I6"/>
<feature type="compositionally biased region" description="Basic and acidic residues" evidence="1">
    <location>
        <begin position="260"/>
        <end position="274"/>
    </location>
</feature>
<reference evidence="3 4" key="1">
    <citation type="journal article" date="2015" name="Genome Biol. Evol.">
        <title>Phylogenomic analyses indicate that early fungi evolved digesting cell walls of algal ancestors of land plants.</title>
        <authorList>
            <person name="Chang Y."/>
            <person name="Wang S."/>
            <person name="Sekimoto S."/>
            <person name="Aerts A.L."/>
            <person name="Choi C."/>
            <person name="Clum A."/>
            <person name="LaButti K.M."/>
            <person name="Lindquist E.A."/>
            <person name="Yee Ngan C."/>
            <person name="Ohm R.A."/>
            <person name="Salamov A.A."/>
            <person name="Grigoriev I.V."/>
            <person name="Spatafora J.W."/>
            <person name="Berbee M.L."/>
        </authorList>
    </citation>
    <scope>NUCLEOTIDE SEQUENCE [LARGE SCALE GENOMIC DNA]</scope>
    <source>
        <strain evidence="3 4">NRRL 1564</strain>
    </source>
</reference>
<evidence type="ECO:0000256" key="1">
    <source>
        <dbReference type="SAM" id="MobiDB-lite"/>
    </source>
</evidence>
<sequence length="289" mass="31721">MAELIKSLFFLKVFCQLFYSAAALKATAVTVEDSTLSPLAQHATNSPVIFTTTTDFTITETIHASSYIEENENANLVVIGKNIPQTNFATDTIIVTQYYNHVIPGPTVTSYIYKTLNEIAYPPPNIMVVPVTNAIPRTKTVTEHVTPSIIFTPMAISMQIPMTATATFTAVSTEFGASTIISTVTETPSSPEPTEDKPEPTTNKKSLETSSKSSENKADITEAVKKMWKKLDEYEKSKKLESEKKTTKKPPPSKPTDYPKSSEHPKPTETEKPPKPPCNGMMKMFAGAC</sequence>
<organism evidence="3 4">
    <name type="scientific">Coemansia reversa (strain ATCC 12441 / NRRL 1564)</name>
    <dbReference type="NCBI Taxonomy" id="763665"/>
    <lineage>
        <taxon>Eukaryota</taxon>
        <taxon>Fungi</taxon>
        <taxon>Fungi incertae sedis</taxon>
        <taxon>Zoopagomycota</taxon>
        <taxon>Kickxellomycotina</taxon>
        <taxon>Kickxellomycetes</taxon>
        <taxon>Kickxellales</taxon>
        <taxon>Kickxellaceae</taxon>
        <taxon>Coemansia</taxon>
    </lineage>
</organism>
<keyword evidence="2" id="KW-0732">Signal</keyword>
<keyword evidence="4" id="KW-1185">Reference proteome</keyword>
<dbReference type="Proteomes" id="UP000242474">
    <property type="component" value="Unassembled WGS sequence"/>
</dbReference>
<proteinExistence type="predicted"/>
<feature type="compositionally biased region" description="Low complexity" evidence="1">
    <location>
        <begin position="200"/>
        <end position="213"/>
    </location>
</feature>
<gene>
    <name evidence="3" type="ORF">COEREDRAFT_99914</name>
</gene>
<feature type="region of interest" description="Disordered" evidence="1">
    <location>
        <begin position="234"/>
        <end position="289"/>
    </location>
</feature>
<feature type="region of interest" description="Disordered" evidence="1">
    <location>
        <begin position="182"/>
        <end position="219"/>
    </location>
</feature>
<feature type="chain" id="PRO_5013895570" evidence="2">
    <location>
        <begin position="24"/>
        <end position="289"/>
    </location>
</feature>
<evidence type="ECO:0000313" key="3">
    <source>
        <dbReference type="EMBL" id="PIA12873.1"/>
    </source>
</evidence>
<accession>A0A2G5B1I6</accession>
<dbReference type="EMBL" id="KZ303562">
    <property type="protein sequence ID" value="PIA12873.1"/>
    <property type="molecule type" value="Genomic_DNA"/>
</dbReference>
<evidence type="ECO:0000256" key="2">
    <source>
        <dbReference type="SAM" id="SignalP"/>
    </source>
</evidence>
<feature type="compositionally biased region" description="Basic and acidic residues" evidence="1">
    <location>
        <begin position="234"/>
        <end position="245"/>
    </location>
</feature>
<protein>
    <submittedName>
        <fullName evidence="3">Uncharacterized protein</fullName>
    </submittedName>
</protein>
<feature type="signal peptide" evidence="2">
    <location>
        <begin position="1"/>
        <end position="23"/>
    </location>
</feature>
<name>A0A2G5B1I6_COERN</name>
<evidence type="ECO:0000313" key="4">
    <source>
        <dbReference type="Proteomes" id="UP000242474"/>
    </source>
</evidence>